<reference evidence="1 2" key="1">
    <citation type="submission" date="2024-10" db="EMBL/GenBank/DDBJ databases">
        <title>The Natural Products Discovery Center: Release of the First 8490 Sequenced Strains for Exploring Actinobacteria Biosynthetic Diversity.</title>
        <authorList>
            <person name="Kalkreuter E."/>
            <person name="Kautsar S.A."/>
            <person name="Yang D."/>
            <person name="Bader C.D."/>
            <person name="Teijaro C.N."/>
            <person name="Fluegel L."/>
            <person name="Davis C.M."/>
            <person name="Simpson J.R."/>
            <person name="Lauterbach L."/>
            <person name="Steele A.D."/>
            <person name="Gui C."/>
            <person name="Meng S."/>
            <person name="Li G."/>
            <person name="Viehrig K."/>
            <person name="Ye F."/>
            <person name="Su P."/>
            <person name="Kiefer A.F."/>
            <person name="Nichols A."/>
            <person name="Cepeda A.J."/>
            <person name="Yan W."/>
            <person name="Fan B."/>
            <person name="Jiang Y."/>
            <person name="Adhikari A."/>
            <person name="Zheng C.-J."/>
            <person name="Schuster L."/>
            <person name="Cowan T.M."/>
            <person name="Smanski M.J."/>
            <person name="Chevrette M.G."/>
            <person name="De Carvalho L.P.S."/>
            <person name="Shen B."/>
        </authorList>
    </citation>
    <scope>NUCLEOTIDE SEQUENCE [LARGE SCALE GENOMIC DNA]</scope>
    <source>
        <strain evidence="1 2">NPDC002593</strain>
    </source>
</reference>
<dbReference type="RefSeq" id="WP_387407079.1">
    <property type="nucleotide sequence ID" value="NZ_JBIAQY010000037.1"/>
</dbReference>
<dbReference type="Proteomes" id="UP001601992">
    <property type="component" value="Unassembled WGS sequence"/>
</dbReference>
<dbReference type="GO" id="GO:0016491">
    <property type="term" value="F:oxidoreductase activity"/>
    <property type="evidence" value="ECO:0007669"/>
    <property type="project" value="UniProtKB-KW"/>
</dbReference>
<sequence length="133" mass="14666">MIELDLHECLALLAEVALGRVVYTRDALPAARPVDHVVRDGEIIIGAGASPWLTDMVRARGKSVLGYQADEIDQHSHRGWTVLVIGYARIINDPDRLALYAPLVRSWTRTVNDALIVIEPDLVTGMRLAESSI</sequence>
<keyword evidence="2" id="KW-1185">Reference proteome</keyword>
<evidence type="ECO:0000313" key="2">
    <source>
        <dbReference type="Proteomes" id="UP001601992"/>
    </source>
</evidence>
<gene>
    <name evidence="1" type="ORF">ACFYXQ_45790</name>
</gene>
<accession>A0ABW6SFH2</accession>
<dbReference type="Pfam" id="PF12900">
    <property type="entry name" value="Pyridox_ox_2"/>
    <property type="match status" value="1"/>
</dbReference>
<organism evidence="1 2">
    <name type="scientific">Nocardia jiangxiensis</name>
    <dbReference type="NCBI Taxonomy" id="282685"/>
    <lineage>
        <taxon>Bacteria</taxon>
        <taxon>Bacillati</taxon>
        <taxon>Actinomycetota</taxon>
        <taxon>Actinomycetes</taxon>
        <taxon>Mycobacteriales</taxon>
        <taxon>Nocardiaceae</taxon>
        <taxon>Nocardia</taxon>
    </lineage>
</organism>
<dbReference type="EMBL" id="JBIAQY010000037">
    <property type="protein sequence ID" value="MFF3575071.1"/>
    <property type="molecule type" value="Genomic_DNA"/>
</dbReference>
<dbReference type="Gene3D" id="2.30.110.10">
    <property type="entry name" value="Electron Transport, Fmn-binding Protein, Chain A"/>
    <property type="match status" value="1"/>
</dbReference>
<dbReference type="InterPro" id="IPR024747">
    <property type="entry name" value="Pyridox_Oxase-rel"/>
</dbReference>
<proteinExistence type="predicted"/>
<dbReference type="InterPro" id="IPR012349">
    <property type="entry name" value="Split_barrel_FMN-bd"/>
</dbReference>
<comment type="caution">
    <text evidence="1">The sequence shown here is derived from an EMBL/GenBank/DDBJ whole genome shotgun (WGS) entry which is preliminary data.</text>
</comment>
<keyword evidence="1" id="KW-0560">Oxidoreductase</keyword>
<name>A0ABW6SFH2_9NOCA</name>
<dbReference type="EC" id="1.-.-.-" evidence="1"/>
<dbReference type="SUPFAM" id="SSF50475">
    <property type="entry name" value="FMN-binding split barrel"/>
    <property type="match status" value="1"/>
</dbReference>
<protein>
    <submittedName>
        <fullName evidence="1">Pyridoxamine 5'-phosphate oxidase family protein</fullName>
        <ecNumber evidence="1">1.-.-.-</ecNumber>
    </submittedName>
</protein>
<evidence type="ECO:0000313" key="1">
    <source>
        <dbReference type="EMBL" id="MFF3575071.1"/>
    </source>
</evidence>